<evidence type="ECO:0000313" key="7">
    <source>
        <dbReference type="EMBL" id="KAJ8453103.1"/>
    </source>
</evidence>
<reference evidence="7" key="1">
    <citation type="submission" date="2022-04" db="EMBL/GenBank/DDBJ databases">
        <title>Carnegiea gigantea Genome sequencing and assembly v2.</title>
        <authorList>
            <person name="Copetti D."/>
            <person name="Sanderson M.J."/>
            <person name="Burquez A."/>
            <person name="Wojciechowski M.F."/>
        </authorList>
    </citation>
    <scope>NUCLEOTIDE SEQUENCE</scope>
    <source>
        <strain evidence="7">SGP5-SGP5p</strain>
        <tissue evidence="7">Aerial part</tissue>
    </source>
</reference>
<keyword evidence="8" id="KW-1185">Reference proteome</keyword>
<dbReference type="InterPro" id="IPR059242">
    <property type="entry name" value="mS23_dom"/>
</dbReference>
<dbReference type="CDD" id="cd23701">
    <property type="entry name" value="At1g26750"/>
    <property type="match status" value="1"/>
</dbReference>
<evidence type="ECO:0000313" key="8">
    <source>
        <dbReference type="Proteomes" id="UP001153076"/>
    </source>
</evidence>
<keyword evidence="5" id="KW-0687">Ribonucleoprotein</keyword>
<gene>
    <name evidence="7" type="ORF">Cgig2_014866</name>
</gene>
<dbReference type="EMBL" id="JAKOGI010000002">
    <property type="protein sequence ID" value="KAJ8453103.1"/>
    <property type="molecule type" value="Genomic_DNA"/>
</dbReference>
<dbReference type="PANTHER" id="PTHR35693">
    <property type="entry name" value="EXPRESSED PROTEIN"/>
    <property type="match status" value="1"/>
</dbReference>
<keyword evidence="3" id="KW-0689">Ribosomal protein</keyword>
<dbReference type="AlphaFoldDB" id="A0A9Q1QRV1"/>
<keyword evidence="4" id="KW-0496">Mitochondrion</keyword>
<evidence type="ECO:0000256" key="2">
    <source>
        <dbReference type="ARBA" id="ARBA00009864"/>
    </source>
</evidence>
<evidence type="ECO:0000256" key="4">
    <source>
        <dbReference type="ARBA" id="ARBA00023128"/>
    </source>
</evidence>
<organism evidence="7 8">
    <name type="scientific">Carnegiea gigantea</name>
    <dbReference type="NCBI Taxonomy" id="171969"/>
    <lineage>
        <taxon>Eukaryota</taxon>
        <taxon>Viridiplantae</taxon>
        <taxon>Streptophyta</taxon>
        <taxon>Embryophyta</taxon>
        <taxon>Tracheophyta</taxon>
        <taxon>Spermatophyta</taxon>
        <taxon>Magnoliopsida</taxon>
        <taxon>eudicotyledons</taxon>
        <taxon>Gunneridae</taxon>
        <taxon>Pentapetalae</taxon>
        <taxon>Caryophyllales</taxon>
        <taxon>Cactineae</taxon>
        <taxon>Cactaceae</taxon>
        <taxon>Cactoideae</taxon>
        <taxon>Echinocereeae</taxon>
        <taxon>Carnegiea</taxon>
    </lineage>
</organism>
<evidence type="ECO:0000256" key="5">
    <source>
        <dbReference type="ARBA" id="ARBA00023274"/>
    </source>
</evidence>
<dbReference type="Proteomes" id="UP001153076">
    <property type="component" value="Unassembled WGS sequence"/>
</dbReference>
<evidence type="ECO:0000256" key="6">
    <source>
        <dbReference type="ARBA" id="ARBA00035137"/>
    </source>
</evidence>
<evidence type="ECO:0000256" key="3">
    <source>
        <dbReference type="ARBA" id="ARBA00022980"/>
    </source>
</evidence>
<accession>A0A9Q1QRV1</accession>
<proteinExistence type="inferred from homology"/>
<evidence type="ECO:0000256" key="1">
    <source>
        <dbReference type="ARBA" id="ARBA00004173"/>
    </source>
</evidence>
<protein>
    <recommendedName>
        <fullName evidence="6">Small ribosomal subunit protein mS23</fullName>
    </recommendedName>
</protein>
<comment type="subcellular location">
    <subcellularLocation>
        <location evidence="1">Mitochondrion</location>
    </subcellularLocation>
</comment>
<sequence>MFRPKSEGDDGGAKRRTVINEGPKAMSYMKGDLLTKTRNLVKGLAKTEPLWLKVMEKAPPVVFPRSDGKVKQISLPKDVYIKKIFQKYPEAKHEDAIKINSFNPVPARIFALRVLDLKEQGVSEEEEAMAVADMEYRAEKKAKKQAYKRLKQIAKLQGKKPPPNPYPSAIKEVQAEDRPYVRERFFNPEILAIVKKMKEDRAARMQERFGGGVGGGGF</sequence>
<comment type="caution">
    <text evidence="7">The sequence shown here is derived from an EMBL/GenBank/DDBJ whole genome shotgun (WGS) entry which is preliminary data.</text>
</comment>
<comment type="similarity">
    <text evidence="2">Belongs to the mitochondrion-specific ribosomal protein mS23 family.</text>
</comment>
<name>A0A9Q1QRV1_9CARY</name>
<dbReference type="PANTHER" id="PTHR35693:SF1">
    <property type="entry name" value="EXPRESSED PROTEIN"/>
    <property type="match status" value="1"/>
</dbReference>
<dbReference type="OrthoDB" id="543108at2759"/>